<gene>
    <name evidence="2" type="ORF">Sradi_3816600</name>
</gene>
<dbReference type="PANTHER" id="PTHR37984">
    <property type="entry name" value="PROTEIN CBG26694"/>
    <property type="match status" value="1"/>
</dbReference>
<dbReference type="EMBL" id="JACGWJ010000016">
    <property type="protein sequence ID" value="KAL0361321.1"/>
    <property type="molecule type" value="Genomic_DNA"/>
</dbReference>
<dbReference type="GO" id="GO:0003676">
    <property type="term" value="F:nucleic acid binding"/>
    <property type="evidence" value="ECO:0007669"/>
    <property type="project" value="InterPro"/>
</dbReference>
<dbReference type="Pfam" id="PF00665">
    <property type="entry name" value="rve"/>
    <property type="match status" value="1"/>
</dbReference>
<proteinExistence type="predicted"/>
<dbReference type="SUPFAM" id="SSF53098">
    <property type="entry name" value="Ribonuclease H-like"/>
    <property type="match status" value="1"/>
</dbReference>
<dbReference type="InterPro" id="IPR050951">
    <property type="entry name" value="Retrovirus_Pol_polyprotein"/>
</dbReference>
<dbReference type="InterPro" id="IPR036397">
    <property type="entry name" value="RNaseH_sf"/>
</dbReference>
<dbReference type="InterPro" id="IPR001584">
    <property type="entry name" value="Integrase_cat-core"/>
</dbReference>
<name>A0AAW2Q138_SESRA</name>
<dbReference type="GO" id="GO:0015074">
    <property type="term" value="P:DNA integration"/>
    <property type="evidence" value="ECO:0007669"/>
    <property type="project" value="InterPro"/>
</dbReference>
<reference evidence="2" key="2">
    <citation type="journal article" date="2024" name="Plant">
        <title>Genomic evolution and insights into agronomic trait innovations of Sesamum species.</title>
        <authorList>
            <person name="Miao H."/>
            <person name="Wang L."/>
            <person name="Qu L."/>
            <person name="Liu H."/>
            <person name="Sun Y."/>
            <person name="Le M."/>
            <person name="Wang Q."/>
            <person name="Wei S."/>
            <person name="Zheng Y."/>
            <person name="Lin W."/>
            <person name="Duan Y."/>
            <person name="Cao H."/>
            <person name="Xiong S."/>
            <person name="Wang X."/>
            <person name="Wei L."/>
            <person name="Li C."/>
            <person name="Ma Q."/>
            <person name="Ju M."/>
            <person name="Zhao R."/>
            <person name="Li G."/>
            <person name="Mu C."/>
            <person name="Tian Q."/>
            <person name="Mei H."/>
            <person name="Zhang T."/>
            <person name="Gao T."/>
            <person name="Zhang H."/>
        </authorList>
    </citation>
    <scope>NUCLEOTIDE SEQUENCE</scope>
    <source>
        <strain evidence="2">G02</strain>
    </source>
</reference>
<accession>A0AAW2Q138</accession>
<organism evidence="2">
    <name type="scientific">Sesamum radiatum</name>
    <name type="common">Black benniseed</name>
    <dbReference type="NCBI Taxonomy" id="300843"/>
    <lineage>
        <taxon>Eukaryota</taxon>
        <taxon>Viridiplantae</taxon>
        <taxon>Streptophyta</taxon>
        <taxon>Embryophyta</taxon>
        <taxon>Tracheophyta</taxon>
        <taxon>Spermatophyta</taxon>
        <taxon>Magnoliopsida</taxon>
        <taxon>eudicotyledons</taxon>
        <taxon>Gunneridae</taxon>
        <taxon>Pentapetalae</taxon>
        <taxon>asterids</taxon>
        <taxon>lamiids</taxon>
        <taxon>Lamiales</taxon>
        <taxon>Pedaliaceae</taxon>
        <taxon>Sesamum</taxon>
    </lineage>
</organism>
<dbReference type="InterPro" id="IPR012337">
    <property type="entry name" value="RNaseH-like_sf"/>
</dbReference>
<evidence type="ECO:0000259" key="1">
    <source>
        <dbReference type="PROSITE" id="PS50994"/>
    </source>
</evidence>
<protein>
    <recommendedName>
        <fullName evidence="1">Integrase catalytic domain-containing protein</fullName>
    </recommendedName>
</protein>
<dbReference type="PANTHER" id="PTHR37984:SF5">
    <property type="entry name" value="PROTEIN NYNRIN-LIKE"/>
    <property type="match status" value="1"/>
</dbReference>
<sequence>MSKDALALVQKCSRCQKHVNHQHKPATFMKTLESLCPFDMWGMDMVGKLPCATGQKEYLIVVVDYFTKWVEAELLAKIDEKEVMKFIWQNIICQFGIPRVLIADNGTQFQRGKLNNWLEELKIKQLCTSVINPQANGQAGVTNWVILQQLKTRLGDAKGN</sequence>
<comment type="caution">
    <text evidence="2">The sequence shown here is derived from an EMBL/GenBank/DDBJ whole genome shotgun (WGS) entry which is preliminary data.</text>
</comment>
<reference evidence="2" key="1">
    <citation type="submission" date="2020-06" db="EMBL/GenBank/DDBJ databases">
        <authorList>
            <person name="Li T."/>
            <person name="Hu X."/>
            <person name="Zhang T."/>
            <person name="Song X."/>
            <person name="Zhang H."/>
            <person name="Dai N."/>
            <person name="Sheng W."/>
            <person name="Hou X."/>
            <person name="Wei L."/>
        </authorList>
    </citation>
    <scope>NUCLEOTIDE SEQUENCE</scope>
    <source>
        <strain evidence="2">G02</strain>
        <tissue evidence="2">Leaf</tissue>
    </source>
</reference>
<dbReference type="Gene3D" id="3.30.420.10">
    <property type="entry name" value="Ribonuclease H-like superfamily/Ribonuclease H"/>
    <property type="match status" value="1"/>
</dbReference>
<feature type="domain" description="Integrase catalytic" evidence="1">
    <location>
        <begin position="33"/>
        <end position="160"/>
    </location>
</feature>
<evidence type="ECO:0000313" key="2">
    <source>
        <dbReference type="EMBL" id="KAL0361321.1"/>
    </source>
</evidence>
<dbReference type="PROSITE" id="PS50994">
    <property type="entry name" value="INTEGRASE"/>
    <property type="match status" value="1"/>
</dbReference>
<dbReference type="AlphaFoldDB" id="A0AAW2Q138"/>